<name>A0A367RVW0_9NOSO</name>
<protein>
    <submittedName>
        <fullName evidence="1">Uncharacterized protein</fullName>
    </submittedName>
</protein>
<reference evidence="1" key="1">
    <citation type="submission" date="2016-04" db="EMBL/GenBank/DDBJ databases">
        <authorList>
            <person name="Tabuchi Yagui T.R."/>
        </authorList>
    </citation>
    <scope>NUCLEOTIDE SEQUENCE [LARGE SCALE GENOMIC DNA]</scope>
    <source>
        <strain evidence="1">NIES-26</strain>
    </source>
</reference>
<evidence type="ECO:0000313" key="2">
    <source>
        <dbReference type="Proteomes" id="UP000252107"/>
    </source>
</evidence>
<organism evidence="1 2">
    <name type="scientific">Nostoc minutum NIES-26</name>
    <dbReference type="NCBI Taxonomy" id="1844469"/>
    <lineage>
        <taxon>Bacteria</taxon>
        <taxon>Bacillati</taxon>
        <taxon>Cyanobacteriota</taxon>
        <taxon>Cyanophyceae</taxon>
        <taxon>Nostocales</taxon>
        <taxon>Nostocaceae</taxon>
        <taxon>Nostoc</taxon>
    </lineage>
</organism>
<keyword evidence="2" id="KW-1185">Reference proteome</keyword>
<dbReference type="Proteomes" id="UP000252107">
    <property type="component" value="Unassembled WGS sequence"/>
</dbReference>
<comment type="caution">
    <text evidence="1">The sequence shown here is derived from an EMBL/GenBank/DDBJ whole genome shotgun (WGS) entry which is preliminary data.</text>
</comment>
<dbReference type="AlphaFoldDB" id="A0A367RVW0"/>
<dbReference type="EMBL" id="LXQD01000060">
    <property type="protein sequence ID" value="RCJ40099.1"/>
    <property type="molecule type" value="Genomic_DNA"/>
</dbReference>
<dbReference type="InterPro" id="IPR024079">
    <property type="entry name" value="MetalloPept_cat_dom_sf"/>
</dbReference>
<dbReference type="Gene3D" id="3.40.390.10">
    <property type="entry name" value="Collagenase (Catalytic Domain)"/>
    <property type="match status" value="1"/>
</dbReference>
<sequence length="344" mass="38077">MLFNLNSDLVNSSTVETLKNAIQNAYTSLTNFAKRDDFIAKIQTAFGQAYDAAKVESLRQQWNSGDFSSLPNIEVRTGAELQGANAAYAGATNTIYFSQDFLNQYAGNVEVVAAVLIEEIGHSIDWKINTTDTPGDEGELFSALVRGVNLSQEQFQQMKQENDSVVLNLGGSLIQFEQNNDEKNASSLILSNYSPKYYGNITYSFITDETVSIYEETLKQYAQNDIKNYNIQAINNDGIKNNIEYILGVVSRLTPLKFTPVVEEVELDADGNPVDKNSDGISDLKSTGILRFMFTTSFTGGTAAQAYYPYSFLPSGLASDIFLNGKEKDKSGLWTKRLEKSSQQ</sequence>
<evidence type="ECO:0000313" key="1">
    <source>
        <dbReference type="EMBL" id="RCJ40099.1"/>
    </source>
</evidence>
<accession>A0A367RVW0</accession>
<dbReference type="GO" id="GO:0008237">
    <property type="term" value="F:metallopeptidase activity"/>
    <property type="evidence" value="ECO:0007669"/>
    <property type="project" value="InterPro"/>
</dbReference>
<proteinExistence type="predicted"/>
<gene>
    <name evidence="1" type="ORF">A6770_38255</name>
</gene>